<organism evidence="2 3">
    <name type="scientific">Paenibacillus glycinis</name>
    <dbReference type="NCBI Taxonomy" id="2697035"/>
    <lineage>
        <taxon>Bacteria</taxon>
        <taxon>Bacillati</taxon>
        <taxon>Bacillota</taxon>
        <taxon>Bacilli</taxon>
        <taxon>Bacillales</taxon>
        <taxon>Paenibacillaceae</taxon>
        <taxon>Paenibacillus</taxon>
    </lineage>
</organism>
<dbReference type="InterPro" id="IPR001173">
    <property type="entry name" value="Glyco_trans_2-like"/>
</dbReference>
<dbReference type="SUPFAM" id="SSF53448">
    <property type="entry name" value="Nucleotide-diphospho-sugar transferases"/>
    <property type="match status" value="1"/>
</dbReference>
<evidence type="ECO:0000313" key="2">
    <source>
        <dbReference type="EMBL" id="NBD24728.1"/>
    </source>
</evidence>
<dbReference type="RefSeq" id="WP_161743544.1">
    <property type="nucleotide sequence ID" value="NZ_JAAAMV010000009.1"/>
</dbReference>
<dbReference type="Gene3D" id="3.90.550.10">
    <property type="entry name" value="Spore Coat Polysaccharide Biosynthesis Protein SpsA, Chain A"/>
    <property type="match status" value="1"/>
</dbReference>
<comment type="caution">
    <text evidence="2">The sequence shown here is derived from an EMBL/GenBank/DDBJ whole genome shotgun (WGS) entry which is preliminary data.</text>
</comment>
<dbReference type="InterPro" id="IPR029044">
    <property type="entry name" value="Nucleotide-diphossugar_trans"/>
</dbReference>
<sequence length="408" mass="46995">MIDVGVVMPVYKQKPAFLEAALNSVRRQSYRNFKLIIVIDGAPEMEPLVRQFLGGDCRAEVVSLAFNQGVAGALNTGFKHLQRFSDIKYWTWVSSDNIYYPSYLETLRGKLSKGPKELGLVYSSFQCIDDDGKPINSEQQLAAQRQYQSQAKDLLLDSSIIGVSFMYKARYAGLIDGYGLAPVEDYDYWLRLTEHCEIKYIPVELMDYRVDSAFSVSATLRSHEKHREWRYAYHLARHNARMRRGMAPLITILFPLKESGDEAVRRIENLYEQTFSNYLCYVLDLSADMRVTADLSRISHPVTDFKWFPNTGGTTALLHAAQMVQSPYSYVLGQQSFKDSMDLTVMFNQMEKAPASVLSDYYTDDHKQVNYRYTSEPNHKPRIQDELFRRQSLADYMKANFMTMSDPE</sequence>
<dbReference type="PANTHER" id="PTHR43685:SF2">
    <property type="entry name" value="GLYCOSYLTRANSFERASE 2-LIKE DOMAIN-CONTAINING PROTEIN"/>
    <property type="match status" value="1"/>
</dbReference>
<feature type="domain" description="Glycosyltransferase 2-like" evidence="1">
    <location>
        <begin position="6"/>
        <end position="166"/>
    </location>
</feature>
<dbReference type="Proteomes" id="UP000665561">
    <property type="component" value="Unassembled WGS sequence"/>
</dbReference>
<dbReference type="Pfam" id="PF00535">
    <property type="entry name" value="Glycos_transf_2"/>
    <property type="match status" value="1"/>
</dbReference>
<dbReference type="EMBL" id="JAAAMV010000009">
    <property type="protein sequence ID" value="NBD24728.1"/>
    <property type="molecule type" value="Genomic_DNA"/>
</dbReference>
<dbReference type="InterPro" id="IPR050834">
    <property type="entry name" value="Glycosyltransf_2"/>
</dbReference>
<proteinExistence type="predicted"/>
<gene>
    <name evidence="2" type="ORF">GT019_12665</name>
</gene>
<reference evidence="2 3" key="1">
    <citation type="submission" date="2020-01" db="EMBL/GenBank/DDBJ databases">
        <title>Paenibacillus soybeanensis sp. nov. isolated from the nodules of soybean (Glycine max(L.) Merr).</title>
        <authorList>
            <person name="Wang H."/>
        </authorList>
    </citation>
    <scope>NUCLEOTIDE SEQUENCE [LARGE SCALE GENOMIC DNA]</scope>
    <source>
        <strain evidence="2 3">T1</strain>
    </source>
</reference>
<dbReference type="PANTHER" id="PTHR43685">
    <property type="entry name" value="GLYCOSYLTRANSFERASE"/>
    <property type="match status" value="1"/>
</dbReference>
<keyword evidence="3" id="KW-1185">Reference proteome</keyword>
<accession>A0ABW9XPZ8</accession>
<protein>
    <submittedName>
        <fullName evidence="2">Glycosyltransferase</fullName>
    </submittedName>
</protein>
<name>A0ABW9XPZ8_9BACL</name>
<evidence type="ECO:0000313" key="3">
    <source>
        <dbReference type="Proteomes" id="UP000665561"/>
    </source>
</evidence>
<evidence type="ECO:0000259" key="1">
    <source>
        <dbReference type="Pfam" id="PF00535"/>
    </source>
</evidence>